<sequence length="228" mass="25924">MSIFKKVSESERNTKATIFVGNIDPKVNEIMLYELFIQFGKIKSLNLPKDRISKTHQGFGFIEFKTEADLKYVVQIMKGIRLYGKLLRVKQAENKSNDTKSVSNKPRTVDIGAKLFIKNLNPLIDEKYLEDTFSTFGEIISTSVDREANGESKGQGFVVFNDFTSSDNAIKNINGKILMNSKVVVTYAYKDDKQKTKHGDKVERLLATNAKKHKMLDSSTQPTKKQKR</sequence>
<evidence type="ECO:0000313" key="1">
    <source>
        <dbReference type="EMBL" id="CAH6721338.1"/>
    </source>
</evidence>
<keyword evidence="2" id="KW-1185">Reference proteome</keyword>
<evidence type="ECO:0000313" key="2">
    <source>
        <dbReference type="Proteomes" id="UP001152531"/>
    </source>
</evidence>
<dbReference type="Proteomes" id="UP001152531">
    <property type="component" value="Unassembled WGS sequence"/>
</dbReference>
<proteinExistence type="predicted"/>
<comment type="caution">
    <text evidence="1">The sequence shown here is derived from an EMBL/GenBank/DDBJ whole genome shotgun (WGS) entry which is preliminary data.</text>
</comment>
<gene>
    <name evidence="1" type="ORF">CLIB1444_05S08878</name>
</gene>
<name>A0ACA9Y8I9_9ASCO</name>
<accession>A0ACA9Y8I9</accession>
<dbReference type="EMBL" id="CALSDN010000005">
    <property type="protein sequence ID" value="CAH6721338.1"/>
    <property type="molecule type" value="Genomic_DNA"/>
</dbReference>
<organism evidence="1 2">
    <name type="scientific">[Candida] jaroonii</name>
    <dbReference type="NCBI Taxonomy" id="467808"/>
    <lineage>
        <taxon>Eukaryota</taxon>
        <taxon>Fungi</taxon>
        <taxon>Dikarya</taxon>
        <taxon>Ascomycota</taxon>
        <taxon>Saccharomycotina</taxon>
        <taxon>Pichiomycetes</taxon>
        <taxon>Debaryomycetaceae</taxon>
        <taxon>Yamadazyma</taxon>
    </lineage>
</organism>
<reference evidence="1" key="1">
    <citation type="submission" date="2022-06" db="EMBL/GenBank/DDBJ databases">
        <authorList>
            <person name="Legras J.-L."/>
            <person name="Devillers H."/>
            <person name="Grondin C."/>
        </authorList>
    </citation>
    <scope>NUCLEOTIDE SEQUENCE</scope>
    <source>
        <strain evidence="1">CLIB 1444</strain>
    </source>
</reference>
<protein>
    <submittedName>
        <fullName evidence="1">Protein Hsh49p</fullName>
    </submittedName>
</protein>